<dbReference type="InterPro" id="IPR002347">
    <property type="entry name" value="SDR_fam"/>
</dbReference>
<protein>
    <submittedName>
        <fullName evidence="3">3-oxoacyl-[acyl-carrier-protein] reductase</fullName>
    </submittedName>
</protein>
<gene>
    <name evidence="3" type="ORF">MXMO3_00874</name>
</gene>
<dbReference type="Pfam" id="PF00106">
    <property type="entry name" value="adh_short"/>
    <property type="match status" value="1"/>
</dbReference>
<dbReference type="STRING" id="1122213.GCA_000423365_01923"/>
<evidence type="ECO:0000313" key="3">
    <source>
        <dbReference type="EMBL" id="AVX03406.1"/>
    </source>
</evidence>
<dbReference type="EMBL" id="CP021330">
    <property type="protein sequence ID" value="AVX03406.1"/>
    <property type="molecule type" value="Genomic_DNA"/>
</dbReference>
<dbReference type="PANTHER" id="PTHR44196:SF1">
    <property type="entry name" value="DEHYDROGENASE_REDUCTASE SDR FAMILY MEMBER 7B"/>
    <property type="match status" value="1"/>
</dbReference>
<evidence type="ECO:0000256" key="1">
    <source>
        <dbReference type="ARBA" id="ARBA00006484"/>
    </source>
</evidence>
<dbReference type="AlphaFoldDB" id="A0A2R4MBY7"/>
<dbReference type="KEGG" id="mmyr:MXMO3_00874"/>
<keyword evidence="4" id="KW-1185">Reference proteome</keyword>
<proteinExistence type="inferred from homology"/>
<dbReference type="PRINTS" id="PR00081">
    <property type="entry name" value="GDHRDH"/>
</dbReference>
<dbReference type="RefSeq" id="WP_117395058.1">
    <property type="nucleotide sequence ID" value="NZ_CP021330.1"/>
</dbReference>
<keyword evidence="2" id="KW-0560">Oxidoreductase</keyword>
<evidence type="ECO:0000313" key="4">
    <source>
        <dbReference type="Proteomes" id="UP000258927"/>
    </source>
</evidence>
<dbReference type="PANTHER" id="PTHR44196">
    <property type="entry name" value="DEHYDROGENASE/REDUCTASE SDR FAMILY MEMBER 7B"/>
    <property type="match status" value="1"/>
</dbReference>
<dbReference type="InterPro" id="IPR036291">
    <property type="entry name" value="NAD(P)-bd_dom_sf"/>
</dbReference>
<sequence length="237" mass="25235">MTANKPAKGALVVGATGGMGQAIALALAERHYQLVLVGRDGKALADLADRCAAVGGTAFTAAIDISDTSSLPDKIEAEIAKLDQLELMVHCAGTYAGGTADEADLAAWDHALDTNFRAFVHISRTALPAINKSGHGAVICIGSLGYAGPAIQVASKQALAGYCERLFEDVREYGTKVCLIRPGFVNTKFVNSARLDRTKMVQPDDIARTMFYVLDMPQTSCPSEIKLRPQFTPYKKS</sequence>
<evidence type="ECO:0000256" key="2">
    <source>
        <dbReference type="ARBA" id="ARBA00023002"/>
    </source>
</evidence>
<reference evidence="3 4" key="1">
    <citation type="submission" date="2017-05" db="EMBL/GenBank/DDBJ databases">
        <title>Genome Analysis of Maritalea myrionectae HL2708#5.</title>
        <authorList>
            <consortium name="Cotde Inc.-PKNU"/>
            <person name="Jang D."/>
            <person name="Oh H.-M."/>
        </authorList>
    </citation>
    <scope>NUCLEOTIDE SEQUENCE [LARGE SCALE GENOMIC DNA]</scope>
    <source>
        <strain evidence="3 4">HL2708#5</strain>
    </source>
</reference>
<dbReference type="GO" id="GO:0016020">
    <property type="term" value="C:membrane"/>
    <property type="evidence" value="ECO:0007669"/>
    <property type="project" value="TreeGrafter"/>
</dbReference>
<name>A0A2R4MBY7_9HYPH</name>
<comment type="similarity">
    <text evidence="1">Belongs to the short-chain dehydrogenases/reductases (SDR) family.</text>
</comment>
<dbReference type="SUPFAM" id="SSF51735">
    <property type="entry name" value="NAD(P)-binding Rossmann-fold domains"/>
    <property type="match status" value="1"/>
</dbReference>
<dbReference type="Gene3D" id="3.40.50.720">
    <property type="entry name" value="NAD(P)-binding Rossmann-like Domain"/>
    <property type="match status" value="1"/>
</dbReference>
<dbReference type="GO" id="GO:0016491">
    <property type="term" value="F:oxidoreductase activity"/>
    <property type="evidence" value="ECO:0007669"/>
    <property type="project" value="UniProtKB-KW"/>
</dbReference>
<dbReference type="Proteomes" id="UP000258927">
    <property type="component" value="Chromosome"/>
</dbReference>
<accession>A0A2R4MBY7</accession>
<organism evidence="3 4">
    <name type="scientific">Maritalea myrionectae</name>
    <dbReference type="NCBI Taxonomy" id="454601"/>
    <lineage>
        <taxon>Bacteria</taxon>
        <taxon>Pseudomonadati</taxon>
        <taxon>Pseudomonadota</taxon>
        <taxon>Alphaproteobacteria</taxon>
        <taxon>Hyphomicrobiales</taxon>
        <taxon>Devosiaceae</taxon>
        <taxon>Maritalea</taxon>
    </lineage>
</organism>